<gene>
    <name evidence="2" type="ORF">L8V00_01900</name>
</gene>
<dbReference type="AlphaFoldDB" id="A0A9X3LJ60"/>
<dbReference type="Gene3D" id="3.30.2010.10">
    <property type="entry name" value="Metalloproteases ('zincins'), catalytic domain"/>
    <property type="match status" value="1"/>
</dbReference>
<proteinExistence type="predicted"/>
<comment type="caution">
    <text evidence="2">The sequence shown here is derived from an EMBL/GenBank/DDBJ whole genome shotgun (WGS) entry which is preliminary data.</text>
</comment>
<dbReference type="PANTHER" id="PTHR30399:SF1">
    <property type="entry name" value="UTP PYROPHOSPHATASE"/>
    <property type="match status" value="1"/>
</dbReference>
<organism evidence="2 3">
    <name type="scientific">Corynebacterium evansiae</name>
    <dbReference type="NCBI Taxonomy" id="2913499"/>
    <lineage>
        <taxon>Bacteria</taxon>
        <taxon>Bacillati</taxon>
        <taxon>Actinomycetota</taxon>
        <taxon>Actinomycetes</taxon>
        <taxon>Mycobacteriales</taxon>
        <taxon>Corynebacteriaceae</taxon>
        <taxon>Corynebacterium</taxon>
    </lineage>
</organism>
<evidence type="ECO:0000259" key="1">
    <source>
        <dbReference type="Pfam" id="PF01863"/>
    </source>
</evidence>
<accession>A0A9X3LJ60</accession>
<name>A0A9X3LJ60_9CORY</name>
<dbReference type="EMBL" id="JAKMUT010000001">
    <property type="protein sequence ID" value="MCZ9288969.1"/>
    <property type="molecule type" value="Genomic_DNA"/>
</dbReference>
<keyword evidence="3" id="KW-1185">Reference proteome</keyword>
<sequence length="199" mass="22364">MAPSFRSQAIDPQRLAREVQEELAAQQSPEVTAATVPPITIRLSARRKKTVAVREEGEGFLVMSPAAIGEAELRRISVELVGKALKSRRQTMGNKELAARAAQLNDKYLDGRATIGEIKFVTNMNTRWGSCSVQSKRIRIAHQLQEVPGYVLDAVIIHELIHTFVPNHGPVFREWEARTPHLERAQGYLEAFKRWGMRG</sequence>
<evidence type="ECO:0000313" key="3">
    <source>
        <dbReference type="Proteomes" id="UP001146469"/>
    </source>
</evidence>
<dbReference type="RefSeq" id="WP_269944059.1">
    <property type="nucleotide sequence ID" value="NZ_JAKMUT010000001.1"/>
</dbReference>
<dbReference type="InterPro" id="IPR002725">
    <property type="entry name" value="YgjP-like_metallopeptidase"/>
</dbReference>
<dbReference type="PANTHER" id="PTHR30399">
    <property type="entry name" value="UNCHARACTERIZED PROTEIN YGJP"/>
    <property type="match status" value="1"/>
</dbReference>
<feature type="domain" description="YgjP-like metallopeptidase" evidence="1">
    <location>
        <begin position="64"/>
        <end position="189"/>
    </location>
</feature>
<dbReference type="InterPro" id="IPR053136">
    <property type="entry name" value="UTP_pyrophosphatase-like"/>
</dbReference>
<evidence type="ECO:0000313" key="2">
    <source>
        <dbReference type="EMBL" id="MCZ9288969.1"/>
    </source>
</evidence>
<dbReference type="Proteomes" id="UP001146469">
    <property type="component" value="Unassembled WGS sequence"/>
</dbReference>
<reference evidence="2" key="1">
    <citation type="submission" date="2022-02" db="EMBL/GenBank/DDBJ databases">
        <title>Corynebacterium sp. from urogenital microbiome.</title>
        <authorList>
            <person name="Cappelli E.A."/>
            <person name="Ribeiro T.G."/>
            <person name="Peixe L."/>
        </authorList>
    </citation>
    <scope>NUCLEOTIDE SEQUENCE</scope>
    <source>
        <strain evidence="2">C8Ua_174</strain>
    </source>
</reference>
<dbReference type="Pfam" id="PF01863">
    <property type="entry name" value="YgjP-like"/>
    <property type="match status" value="1"/>
</dbReference>
<dbReference type="CDD" id="cd07344">
    <property type="entry name" value="M48_yhfN_like"/>
    <property type="match status" value="1"/>
</dbReference>
<protein>
    <submittedName>
        <fullName evidence="2">SprT-like domain-containing protein</fullName>
    </submittedName>
</protein>